<proteinExistence type="predicted"/>
<protein>
    <submittedName>
        <fullName evidence="1">Ribonucleoside-diphosphate reductase small chain A</fullName>
    </submittedName>
</protein>
<dbReference type="GO" id="GO:0016491">
    <property type="term" value="F:oxidoreductase activity"/>
    <property type="evidence" value="ECO:0007669"/>
    <property type="project" value="InterPro"/>
</dbReference>
<dbReference type="PANTHER" id="PTHR23409">
    <property type="entry name" value="RIBONUCLEOSIDE-DIPHOSPHATE REDUCTASE SMALL CHAIN"/>
    <property type="match status" value="1"/>
</dbReference>
<sequence>MKFFPIGDGIILENLASRFMNKVQVPEARAFYSFQIAMENTHYLPSTVPIDMGTLQEGRGFNNDDMELSQDLSKWTSPNGTLSPMFFFPSETALSLKIMLSFQIAMENVHSEMYSLLLATYVKDST</sequence>
<dbReference type="Pfam" id="PF00268">
    <property type="entry name" value="Ribonuc_red_sm"/>
    <property type="match status" value="1"/>
</dbReference>
<accession>A0A371ENK5</accession>
<dbReference type="SUPFAM" id="SSF47240">
    <property type="entry name" value="Ferritin-like"/>
    <property type="match status" value="2"/>
</dbReference>
<dbReference type="PANTHER" id="PTHR23409:SF18">
    <property type="entry name" value="RIBONUCLEOSIDE-DIPHOSPHATE REDUCTASE SUBUNIT M2"/>
    <property type="match status" value="1"/>
</dbReference>
<dbReference type="STRING" id="157652.A0A371ENK5"/>
<comment type="caution">
    <text evidence="1">The sequence shown here is derived from an EMBL/GenBank/DDBJ whole genome shotgun (WGS) entry which is preliminary data.</text>
</comment>
<name>A0A371ENK5_MUCPR</name>
<feature type="non-terminal residue" evidence="1">
    <location>
        <position position="1"/>
    </location>
</feature>
<dbReference type="InterPro" id="IPR000358">
    <property type="entry name" value="RNR_small_fam"/>
</dbReference>
<dbReference type="GO" id="GO:0009263">
    <property type="term" value="P:deoxyribonucleotide biosynthetic process"/>
    <property type="evidence" value="ECO:0007669"/>
    <property type="project" value="InterPro"/>
</dbReference>
<dbReference type="Gene3D" id="1.10.620.20">
    <property type="entry name" value="Ribonucleotide Reductase, subunit A"/>
    <property type="match status" value="2"/>
</dbReference>
<reference evidence="1" key="1">
    <citation type="submission" date="2018-05" db="EMBL/GenBank/DDBJ databases">
        <title>Draft genome of Mucuna pruriens seed.</title>
        <authorList>
            <person name="Nnadi N.E."/>
            <person name="Vos R."/>
            <person name="Hasami M.H."/>
            <person name="Devisetty U.K."/>
            <person name="Aguiy J.C."/>
        </authorList>
    </citation>
    <scope>NUCLEOTIDE SEQUENCE [LARGE SCALE GENOMIC DNA]</scope>
    <source>
        <strain evidence="1">JCA_2017</strain>
    </source>
</reference>
<dbReference type="EMBL" id="QJKJ01012905">
    <property type="protein sequence ID" value="RDX67633.1"/>
    <property type="molecule type" value="Genomic_DNA"/>
</dbReference>
<dbReference type="InterPro" id="IPR012348">
    <property type="entry name" value="RNR-like"/>
</dbReference>
<organism evidence="1 2">
    <name type="scientific">Mucuna pruriens</name>
    <name type="common">Velvet bean</name>
    <name type="synonym">Dolichos pruriens</name>
    <dbReference type="NCBI Taxonomy" id="157652"/>
    <lineage>
        <taxon>Eukaryota</taxon>
        <taxon>Viridiplantae</taxon>
        <taxon>Streptophyta</taxon>
        <taxon>Embryophyta</taxon>
        <taxon>Tracheophyta</taxon>
        <taxon>Spermatophyta</taxon>
        <taxon>Magnoliopsida</taxon>
        <taxon>eudicotyledons</taxon>
        <taxon>Gunneridae</taxon>
        <taxon>Pentapetalae</taxon>
        <taxon>rosids</taxon>
        <taxon>fabids</taxon>
        <taxon>Fabales</taxon>
        <taxon>Fabaceae</taxon>
        <taxon>Papilionoideae</taxon>
        <taxon>50 kb inversion clade</taxon>
        <taxon>NPAAA clade</taxon>
        <taxon>indigoferoid/millettioid clade</taxon>
        <taxon>Phaseoleae</taxon>
        <taxon>Mucuna</taxon>
    </lineage>
</organism>
<gene>
    <name evidence="1" type="primary">RNR2A</name>
    <name evidence="1" type="ORF">CR513_53467</name>
</gene>
<dbReference type="OrthoDB" id="10595059at2759"/>
<evidence type="ECO:0000313" key="2">
    <source>
        <dbReference type="Proteomes" id="UP000257109"/>
    </source>
</evidence>
<dbReference type="PROSITE" id="PS00368">
    <property type="entry name" value="RIBORED_SMALL"/>
    <property type="match status" value="1"/>
</dbReference>
<dbReference type="InterPro" id="IPR030475">
    <property type="entry name" value="RNR_small_AS"/>
</dbReference>
<evidence type="ECO:0000313" key="1">
    <source>
        <dbReference type="EMBL" id="RDX67633.1"/>
    </source>
</evidence>
<dbReference type="Proteomes" id="UP000257109">
    <property type="component" value="Unassembled WGS sequence"/>
</dbReference>
<keyword evidence="2" id="KW-1185">Reference proteome</keyword>
<dbReference type="AlphaFoldDB" id="A0A371ENK5"/>
<dbReference type="InterPro" id="IPR009078">
    <property type="entry name" value="Ferritin-like_SF"/>
</dbReference>